<keyword evidence="4 5" id="KW-0408">Iron</keyword>
<feature type="binding site" evidence="5">
    <location>
        <position position="203"/>
    </location>
    <ligand>
        <name>Fe cation</name>
        <dbReference type="ChEBI" id="CHEBI:24875"/>
        <note>catalytic</note>
    </ligand>
</feature>
<dbReference type="PANTHER" id="PTHR16557">
    <property type="entry name" value="ALKYLATED DNA REPAIR PROTEIN ALKB-RELATED"/>
    <property type="match status" value="1"/>
</dbReference>
<evidence type="ECO:0000313" key="8">
    <source>
        <dbReference type="Proteomes" id="UP000593567"/>
    </source>
</evidence>
<feature type="binding site" evidence="5">
    <location>
        <position position="201"/>
    </location>
    <ligand>
        <name>Fe cation</name>
        <dbReference type="ChEBI" id="CHEBI:24875"/>
        <note>catalytic</note>
    </ligand>
</feature>
<dbReference type="AlphaFoldDB" id="A0A7J7KCX2"/>
<dbReference type="InterPro" id="IPR005123">
    <property type="entry name" value="Oxoglu/Fe-dep_dioxygenase_dom"/>
</dbReference>
<dbReference type="PROSITE" id="PS51471">
    <property type="entry name" value="FE2OG_OXY"/>
    <property type="match status" value="1"/>
</dbReference>
<feature type="binding site" evidence="5">
    <location>
        <position position="257"/>
    </location>
    <ligand>
        <name>Fe cation</name>
        <dbReference type="ChEBI" id="CHEBI:24875"/>
        <note>catalytic</note>
    </ligand>
</feature>
<evidence type="ECO:0000256" key="4">
    <source>
        <dbReference type="ARBA" id="ARBA00023004"/>
    </source>
</evidence>
<organism evidence="7 8">
    <name type="scientific">Bugula neritina</name>
    <name type="common">Brown bryozoan</name>
    <name type="synonym">Sertularia neritina</name>
    <dbReference type="NCBI Taxonomy" id="10212"/>
    <lineage>
        <taxon>Eukaryota</taxon>
        <taxon>Metazoa</taxon>
        <taxon>Spiralia</taxon>
        <taxon>Lophotrochozoa</taxon>
        <taxon>Bryozoa</taxon>
        <taxon>Gymnolaemata</taxon>
        <taxon>Cheilostomatida</taxon>
        <taxon>Flustrina</taxon>
        <taxon>Buguloidea</taxon>
        <taxon>Bugulidae</taxon>
        <taxon>Bugula</taxon>
    </lineage>
</organism>
<dbReference type="InterPro" id="IPR027450">
    <property type="entry name" value="AlkB-like"/>
</dbReference>
<comment type="caution">
    <text evidence="7">The sequence shown here is derived from an EMBL/GenBank/DDBJ whole genome shotgun (WGS) entry which is preliminary data.</text>
</comment>
<dbReference type="EMBL" id="VXIV02000775">
    <property type="protein sequence ID" value="KAF6036117.1"/>
    <property type="molecule type" value="Genomic_DNA"/>
</dbReference>
<name>A0A7J7KCX2_BUGNE</name>
<dbReference type="InterPro" id="IPR037151">
    <property type="entry name" value="AlkB-like_sf"/>
</dbReference>
<keyword evidence="8" id="KW-1185">Reference proteome</keyword>
<gene>
    <name evidence="7" type="ORF">EB796_005573</name>
</gene>
<evidence type="ECO:0000313" key="7">
    <source>
        <dbReference type="EMBL" id="KAF6036117.1"/>
    </source>
</evidence>
<dbReference type="GO" id="GO:0008198">
    <property type="term" value="F:ferrous iron binding"/>
    <property type="evidence" value="ECO:0007669"/>
    <property type="project" value="TreeGrafter"/>
</dbReference>
<dbReference type="GO" id="GO:0035516">
    <property type="term" value="F:broad specificity oxidative DNA demethylase activity"/>
    <property type="evidence" value="ECO:0007669"/>
    <property type="project" value="TreeGrafter"/>
</dbReference>
<dbReference type="SUPFAM" id="SSF51197">
    <property type="entry name" value="Clavaminate synthase-like"/>
    <property type="match status" value="1"/>
</dbReference>
<evidence type="ECO:0000256" key="5">
    <source>
        <dbReference type="PIRSR" id="PIRSR604574-2"/>
    </source>
</evidence>
<evidence type="ECO:0000256" key="2">
    <source>
        <dbReference type="ARBA" id="ARBA00022964"/>
    </source>
</evidence>
<keyword evidence="1 5" id="KW-0479">Metal-binding</keyword>
<feature type="domain" description="Fe2OG dioxygenase" evidence="6">
    <location>
        <begin position="183"/>
        <end position="291"/>
    </location>
</feature>
<evidence type="ECO:0000259" key="6">
    <source>
        <dbReference type="PROSITE" id="PS51471"/>
    </source>
</evidence>
<evidence type="ECO:0000256" key="1">
    <source>
        <dbReference type="ARBA" id="ARBA00022723"/>
    </source>
</evidence>
<comment type="cofactor">
    <cofactor evidence="5">
        <name>Fe(2+)</name>
        <dbReference type="ChEBI" id="CHEBI:29033"/>
    </cofactor>
    <text evidence="5">Binds 1 Fe(2+) ion per subunit.</text>
</comment>
<evidence type="ECO:0000256" key="3">
    <source>
        <dbReference type="ARBA" id="ARBA00023002"/>
    </source>
</evidence>
<dbReference type="GO" id="GO:0035515">
    <property type="term" value="F:oxidative RNA demethylase activity"/>
    <property type="evidence" value="ECO:0007669"/>
    <property type="project" value="TreeGrafter"/>
</dbReference>
<reference evidence="7" key="1">
    <citation type="submission" date="2020-06" db="EMBL/GenBank/DDBJ databases">
        <title>Draft genome of Bugula neritina, a colonial animal packing powerful symbionts and potential medicines.</title>
        <authorList>
            <person name="Rayko M."/>
        </authorList>
    </citation>
    <scope>NUCLEOTIDE SEQUENCE [LARGE SCALE GENOMIC DNA]</scope>
    <source>
        <strain evidence="7">Kwan_BN1</strain>
    </source>
</reference>
<dbReference type="GO" id="GO:0035513">
    <property type="term" value="P:oxidative RNA demethylation"/>
    <property type="evidence" value="ECO:0007669"/>
    <property type="project" value="TreeGrafter"/>
</dbReference>
<dbReference type="InterPro" id="IPR004574">
    <property type="entry name" value="Alkb"/>
</dbReference>
<accession>A0A7J7KCX2</accession>
<dbReference type="GO" id="GO:0005737">
    <property type="term" value="C:cytoplasm"/>
    <property type="evidence" value="ECO:0007669"/>
    <property type="project" value="TreeGrafter"/>
</dbReference>
<dbReference type="Pfam" id="PF13532">
    <property type="entry name" value="2OG-FeII_Oxy_2"/>
    <property type="match status" value="1"/>
</dbReference>
<sequence>MADAGEDIFMKHFKALKRKCPPADLTSVLDLDNPGSFTNKISRITPKGVSADSMFGLLPVSEWRAYELLDVPGAIIIRNPFTEMLRRYFVCRCLSDYPRQPNISNLDTSPRIYPEIWQAGCHPNSDLRARKYLHKLRWVTLGYHYDWTKKVYSQESCNDFPQDLSTTTQHIVQAVLGESCDFKAEAAIVNFYHLDSSLSGHTDHSEFDLAAPLISVSFGLPCVFMIGGQTKTKVPQALYLRDGDVVIMSGKARMSYHAVPKVLPKNVFSAAKKSDTPSSVDKNTMTSTVNPKCDDECSKRSHCEEFTEHSSAKKVKHDADTSCFTQLINCVHDTEFWKPYETYLHESRINLNVRQLFEPGKQAKDYCWPTTDPAFNFLTNST</sequence>
<dbReference type="Gene3D" id="2.60.120.590">
    <property type="entry name" value="Alpha-ketoglutarate-dependent dioxygenase AlkB-like"/>
    <property type="match status" value="1"/>
</dbReference>
<dbReference type="GO" id="GO:0005634">
    <property type="term" value="C:nucleus"/>
    <property type="evidence" value="ECO:0007669"/>
    <property type="project" value="TreeGrafter"/>
</dbReference>
<dbReference type="Proteomes" id="UP000593567">
    <property type="component" value="Unassembled WGS sequence"/>
</dbReference>
<proteinExistence type="predicted"/>
<keyword evidence="3" id="KW-0560">Oxidoreductase</keyword>
<keyword evidence="2" id="KW-0223">Dioxygenase</keyword>
<dbReference type="OrthoDB" id="6614653at2759"/>
<dbReference type="PANTHER" id="PTHR16557:SF2">
    <property type="entry name" value="NUCLEIC ACID DIOXYGENASE ALKBH1"/>
    <property type="match status" value="1"/>
</dbReference>
<protein>
    <submittedName>
        <fullName evidence="7">AlkB</fullName>
    </submittedName>
</protein>